<dbReference type="Proteomes" id="UP001054945">
    <property type="component" value="Unassembled WGS sequence"/>
</dbReference>
<accession>A0AAV4XIX4</accession>
<proteinExistence type="predicted"/>
<keyword evidence="2" id="KW-1185">Reference proteome</keyword>
<protein>
    <submittedName>
        <fullName evidence="1">Uncharacterized protein</fullName>
    </submittedName>
</protein>
<evidence type="ECO:0000313" key="2">
    <source>
        <dbReference type="Proteomes" id="UP001054945"/>
    </source>
</evidence>
<evidence type="ECO:0000313" key="1">
    <source>
        <dbReference type="EMBL" id="GIY93916.1"/>
    </source>
</evidence>
<dbReference type="AlphaFoldDB" id="A0AAV4XIX4"/>
<sequence>MTLDAELYNTLPIPVDNVKLFFKNTLPGWDSAKTMKKKSSSTLDAVPEALRTTWCFPFRCLEGSYSPSTCCPT</sequence>
<dbReference type="EMBL" id="BPLR01017721">
    <property type="protein sequence ID" value="GIY93916.1"/>
    <property type="molecule type" value="Genomic_DNA"/>
</dbReference>
<reference evidence="1 2" key="1">
    <citation type="submission" date="2021-06" db="EMBL/GenBank/DDBJ databases">
        <title>Caerostris extrusa draft genome.</title>
        <authorList>
            <person name="Kono N."/>
            <person name="Arakawa K."/>
        </authorList>
    </citation>
    <scope>NUCLEOTIDE SEQUENCE [LARGE SCALE GENOMIC DNA]</scope>
</reference>
<organism evidence="1 2">
    <name type="scientific">Caerostris extrusa</name>
    <name type="common">Bark spider</name>
    <name type="synonym">Caerostris bankana</name>
    <dbReference type="NCBI Taxonomy" id="172846"/>
    <lineage>
        <taxon>Eukaryota</taxon>
        <taxon>Metazoa</taxon>
        <taxon>Ecdysozoa</taxon>
        <taxon>Arthropoda</taxon>
        <taxon>Chelicerata</taxon>
        <taxon>Arachnida</taxon>
        <taxon>Araneae</taxon>
        <taxon>Araneomorphae</taxon>
        <taxon>Entelegynae</taxon>
        <taxon>Araneoidea</taxon>
        <taxon>Araneidae</taxon>
        <taxon>Caerostris</taxon>
    </lineage>
</organism>
<gene>
    <name evidence="1" type="ORF">CEXT_537421</name>
</gene>
<comment type="caution">
    <text evidence="1">The sequence shown here is derived from an EMBL/GenBank/DDBJ whole genome shotgun (WGS) entry which is preliminary data.</text>
</comment>
<name>A0AAV4XIX4_CAEEX</name>